<accession>A0A1R2CJL4</accession>
<dbReference type="GO" id="GO:0030527">
    <property type="term" value="F:structural constituent of chromatin"/>
    <property type="evidence" value="ECO:0007669"/>
    <property type="project" value="InterPro"/>
</dbReference>
<dbReference type="GO" id="GO:0003677">
    <property type="term" value="F:DNA binding"/>
    <property type="evidence" value="ECO:0007669"/>
    <property type="project" value="InterPro"/>
</dbReference>
<sequence length="144" mass="16076">MKVKQGEKGKKKPVKEPSPVESEEEEEDEDAYKVEEAGIKKPKTEKATTFSSYISKVKKQVHPGLKISKSTVKIMDSFIEDFFTRLCTESSNLMMSIGNKSLRAEDVLRAITLILPGEIGNYAVKEANKAISAYEMDKEGKKNA</sequence>
<gene>
    <name evidence="4" type="ORF">SteCoe_8773</name>
</gene>
<proteinExistence type="inferred from homology"/>
<dbReference type="SMART" id="SM00427">
    <property type="entry name" value="H2B"/>
    <property type="match status" value="1"/>
</dbReference>
<protein>
    <recommendedName>
        <fullName evidence="3">Core Histone H2A/H2B/H3 domain-containing protein</fullName>
    </recommendedName>
</protein>
<dbReference type="InterPro" id="IPR000558">
    <property type="entry name" value="Histone_H2B"/>
</dbReference>
<dbReference type="CDD" id="cd22910">
    <property type="entry name" value="HFD_H2B"/>
    <property type="match status" value="1"/>
</dbReference>
<dbReference type="GO" id="GO:0046982">
    <property type="term" value="F:protein heterodimerization activity"/>
    <property type="evidence" value="ECO:0007669"/>
    <property type="project" value="InterPro"/>
</dbReference>
<dbReference type="SUPFAM" id="SSF47113">
    <property type="entry name" value="Histone-fold"/>
    <property type="match status" value="1"/>
</dbReference>
<keyword evidence="5" id="KW-1185">Reference proteome</keyword>
<feature type="domain" description="Core Histone H2A/H2B/H3" evidence="3">
    <location>
        <begin position="40"/>
        <end position="111"/>
    </location>
</feature>
<comment type="similarity">
    <text evidence="1">Belongs to the histone H2B family.</text>
</comment>
<evidence type="ECO:0000256" key="1">
    <source>
        <dbReference type="ARBA" id="ARBA00006846"/>
    </source>
</evidence>
<dbReference type="Proteomes" id="UP000187209">
    <property type="component" value="Unassembled WGS sequence"/>
</dbReference>
<dbReference type="InterPro" id="IPR009072">
    <property type="entry name" value="Histone-fold"/>
</dbReference>
<dbReference type="InterPro" id="IPR007125">
    <property type="entry name" value="H2A/H2B/H3"/>
</dbReference>
<name>A0A1R2CJL4_9CILI</name>
<dbReference type="GO" id="GO:0000786">
    <property type="term" value="C:nucleosome"/>
    <property type="evidence" value="ECO:0007669"/>
    <property type="project" value="InterPro"/>
</dbReference>
<dbReference type="PANTHER" id="PTHR23428">
    <property type="entry name" value="HISTONE H2B"/>
    <property type="match status" value="1"/>
</dbReference>
<dbReference type="EMBL" id="MPUH01000133">
    <property type="protein sequence ID" value="OMJ89145.1"/>
    <property type="molecule type" value="Genomic_DNA"/>
</dbReference>
<dbReference type="AlphaFoldDB" id="A0A1R2CJL4"/>
<evidence type="ECO:0000313" key="5">
    <source>
        <dbReference type="Proteomes" id="UP000187209"/>
    </source>
</evidence>
<feature type="region of interest" description="Disordered" evidence="2">
    <location>
        <begin position="1"/>
        <end position="38"/>
    </location>
</feature>
<dbReference type="OrthoDB" id="1166527at2759"/>
<evidence type="ECO:0000313" key="4">
    <source>
        <dbReference type="EMBL" id="OMJ89145.1"/>
    </source>
</evidence>
<dbReference type="Gene3D" id="1.10.20.10">
    <property type="entry name" value="Histone, subunit A"/>
    <property type="match status" value="1"/>
</dbReference>
<dbReference type="PRINTS" id="PR00621">
    <property type="entry name" value="HISTONEH2B"/>
</dbReference>
<feature type="compositionally biased region" description="Acidic residues" evidence="2">
    <location>
        <begin position="21"/>
        <end position="30"/>
    </location>
</feature>
<reference evidence="4 5" key="1">
    <citation type="submission" date="2016-11" db="EMBL/GenBank/DDBJ databases">
        <title>The macronuclear genome of Stentor coeruleus: a giant cell with tiny introns.</title>
        <authorList>
            <person name="Slabodnick M."/>
            <person name="Ruby J.G."/>
            <person name="Reiff S.B."/>
            <person name="Swart E.C."/>
            <person name="Gosai S."/>
            <person name="Prabakaran S."/>
            <person name="Witkowska E."/>
            <person name="Larue G.E."/>
            <person name="Fisher S."/>
            <person name="Freeman R.M."/>
            <person name="Gunawardena J."/>
            <person name="Chu W."/>
            <person name="Stover N.A."/>
            <person name="Gregory B.D."/>
            <person name="Nowacki M."/>
            <person name="Derisi J."/>
            <person name="Roy S.W."/>
            <person name="Marshall W.F."/>
            <person name="Sood P."/>
        </authorList>
    </citation>
    <scope>NUCLEOTIDE SEQUENCE [LARGE SCALE GENOMIC DNA]</scope>
    <source>
        <strain evidence="4">WM001</strain>
    </source>
</reference>
<comment type="caution">
    <text evidence="4">The sequence shown here is derived from an EMBL/GenBank/DDBJ whole genome shotgun (WGS) entry which is preliminary data.</text>
</comment>
<evidence type="ECO:0000256" key="2">
    <source>
        <dbReference type="SAM" id="MobiDB-lite"/>
    </source>
</evidence>
<dbReference type="Pfam" id="PF00125">
    <property type="entry name" value="Histone"/>
    <property type="match status" value="1"/>
</dbReference>
<evidence type="ECO:0000259" key="3">
    <source>
        <dbReference type="Pfam" id="PF00125"/>
    </source>
</evidence>
<organism evidence="4 5">
    <name type="scientific">Stentor coeruleus</name>
    <dbReference type="NCBI Taxonomy" id="5963"/>
    <lineage>
        <taxon>Eukaryota</taxon>
        <taxon>Sar</taxon>
        <taxon>Alveolata</taxon>
        <taxon>Ciliophora</taxon>
        <taxon>Postciliodesmatophora</taxon>
        <taxon>Heterotrichea</taxon>
        <taxon>Heterotrichida</taxon>
        <taxon>Stentoridae</taxon>
        <taxon>Stentor</taxon>
    </lineage>
</organism>